<reference evidence="4" key="2">
    <citation type="submission" date="2025-08" db="UniProtKB">
        <authorList>
            <consortium name="RefSeq"/>
        </authorList>
    </citation>
    <scope>IDENTIFICATION</scope>
    <source>
        <tissue evidence="4">Leaf</tissue>
    </source>
</reference>
<sequence length="289" mass="33006">MCNIIDRKILVQIKFFKINMPQASMRSRRGPLHACGVSTLAIALSLYKKAIELNGPIGSVTRRVAKLGSKVVNRPLVNYMVLYPWLALLFVVDDLIISIEKRLETQFPTLRHIFNKIDNLVDKIENFSKELEHAMGNFTKENAEEKEIKVDTNSNTNEQRNENNLASPIQDVVNTKNNALTIGANEELNEDSPLLVDDSTLLKSLYKETLEKGVKENMKFEENSQGVEKDVKENNVAKDYVNEAMMKQDVQQQSEETKNEIKTMTKDEPPLLEIFDFGWEIPKPKKVSH</sequence>
<feature type="coiled-coil region" evidence="1">
    <location>
        <begin position="110"/>
        <end position="137"/>
    </location>
</feature>
<proteinExistence type="predicted"/>
<gene>
    <name evidence="4" type="primary">LOC130462065</name>
</gene>
<keyword evidence="2" id="KW-0472">Membrane</keyword>
<evidence type="ECO:0000313" key="4">
    <source>
        <dbReference type="RefSeq" id="XP_056686403.1"/>
    </source>
</evidence>
<dbReference type="PANTHER" id="PTHR37710:SF1">
    <property type="entry name" value="TRANSMEMBRANE PROTEIN"/>
    <property type="match status" value="1"/>
</dbReference>
<dbReference type="GeneID" id="130462065"/>
<protein>
    <submittedName>
        <fullName evidence="4">Uncharacterized protein isoform X1</fullName>
    </submittedName>
</protein>
<keyword evidence="1" id="KW-0175">Coiled coil</keyword>
<keyword evidence="3" id="KW-1185">Reference proteome</keyword>
<feature type="transmembrane region" description="Helical" evidence="2">
    <location>
        <begin position="76"/>
        <end position="97"/>
    </location>
</feature>
<accession>A0ABM3QSP4</accession>
<dbReference type="PANTHER" id="PTHR37710">
    <property type="entry name" value="TRANSMEMBRANE PROTEIN"/>
    <property type="match status" value="1"/>
</dbReference>
<evidence type="ECO:0000313" key="3">
    <source>
        <dbReference type="Proteomes" id="UP000813463"/>
    </source>
</evidence>
<evidence type="ECO:0000256" key="1">
    <source>
        <dbReference type="SAM" id="Coils"/>
    </source>
</evidence>
<keyword evidence="2" id="KW-1133">Transmembrane helix</keyword>
<dbReference type="Proteomes" id="UP000813463">
    <property type="component" value="Chromosome 1"/>
</dbReference>
<reference evidence="3" key="1">
    <citation type="journal article" date="2021" name="Nat. Commun.">
        <title>Genomic analyses provide insights into spinach domestication and the genetic basis of agronomic traits.</title>
        <authorList>
            <person name="Cai X."/>
            <person name="Sun X."/>
            <person name="Xu C."/>
            <person name="Sun H."/>
            <person name="Wang X."/>
            <person name="Ge C."/>
            <person name="Zhang Z."/>
            <person name="Wang Q."/>
            <person name="Fei Z."/>
            <person name="Jiao C."/>
            <person name="Wang Q."/>
        </authorList>
    </citation>
    <scope>NUCLEOTIDE SEQUENCE [LARGE SCALE GENOMIC DNA]</scope>
    <source>
        <strain evidence="3">cv. Varoflay</strain>
    </source>
</reference>
<name>A0ABM3QSP4_SPIOL</name>
<keyword evidence="2" id="KW-0812">Transmembrane</keyword>
<organism evidence="3 4">
    <name type="scientific">Spinacia oleracea</name>
    <name type="common">Spinach</name>
    <dbReference type="NCBI Taxonomy" id="3562"/>
    <lineage>
        <taxon>Eukaryota</taxon>
        <taxon>Viridiplantae</taxon>
        <taxon>Streptophyta</taxon>
        <taxon>Embryophyta</taxon>
        <taxon>Tracheophyta</taxon>
        <taxon>Spermatophyta</taxon>
        <taxon>Magnoliopsida</taxon>
        <taxon>eudicotyledons</taxon>
        <taxon>Gunneridae</taxon>
        <taxon>Pentapetalae</taxon>
        <taxon>Caryophyllales</taxon>
        <taxon>Chenopodiaceae</taxon>
        <taxon>Chenopodioideae</taxon>
        <taxon>Anserineae</taxon>
        <taxon>Spinacia</taxon>
    </lineage>
</organism>
<dbReference type="RefSeq" id="XP_056686403.1">
    <property type="nucleotide sequence ID" value="XM_056830425.1"/>
</dbReference>
<evidence type="ECO:0000256" key="2">
    <source>
        <dbReference type="SAM" id="Phobius"/>
    </source>
</evidence>